<dbReference type="EMBL" id="FMUR01000008">
    <property type="protein sequence ID" value="SCY14839.1"/>
    <property type="molecule type" value="Genomic_DNA"/>
</dbReference>
<feature type="transmembrane region" description="Helical" evidence="1">
    <location>
        <begin position="6"/>
        <end position="28"/>
    </location>
</feature>
<feature type="transmembrane region" description="Helical" evidence="1">
    <location>
        <begin position="35"/>
        <end position="54"/>
    </location>
</feature>
<keyword evidence="1" id="KW-0472">Membrane</keyword>
<keyword evidence="4" id="KW-1185">Reference proteome</keyword>
<dbReference type="AlphaFoldDB" id="A0A1G5DIY0"/>
<dbReference type="OrthoDB" id="9804799at2"/>
<dbReference type="CDD" id="cd07341">
    <property type="entry name" value="M56_BlaR1_MecR1_like"/>
    <property type="match status" value="1"/>
</dbReference>
<feature type="transmembrane region" description="Helical" evidence="1">
    <location>
        <begin position="203"/>
        <end position="224"/>
    </location>
</feature>
<proteinExistence type="predicted"/>
<evidence type="ECO:0000259" key="2">
    <source>
        <dbReference type="Pfam" id="PF05569"/>
    </source>
</evidence>
<dbReference type="PANTHER" id="PTHR34978:SF3">
    <property type="entry name" value="SLR0241 PROTEIN"/>
    <property type="match status" value="1"/>
</dbReference>
<feature type="transmembrane region" description="Helical" evidence="1">
    <location>
        <begin position="288"/>
        <end position="308"/>
    </location>
</feature>
<organism evidence="3 4">
    <name type="scientific">Butyrivibrio hungatei</name>
    <dbReference type="NCBI Taxonomy" id="185008"/>
    <lineage>
        <taxon>Bacteria</taxon>
        <taxon>Bacillati</taxon>
        <taxon>Bacillota</taxon>
        <taxon>Clostridia</taxon>
        <taxon>Lachnospirales</taxon>
        <taxon>Lachnospiraceae</taxon>
        <taxon>Butyrivibrio</taxon>
    </lineage>
</organism>
<evidence type="ECO:0000313" key="4">
    <source>
        <dbReference type="Proteomes" id="UP000183047"/>
    </source>
</evidence>
<feature type="domain" description="Peptidase M56" evidence="2">
    <location>
        <begin position="8"/>
        <end position="281"/>
    </location>
</feature>
<keyword evidence="1" id="KW-0812">Transmembrane</keyword>
<feature type="transmembrane region" description="Helical" evidence="1">
    <location>
        <begin position="117"/>
        <end position="138"/>
    </location>
</feature>
<dbReference type="InterPro" id="IPR052173">
    <property type="entry name" value="Beta-lactam_resp_regulator"/>
</dbReference>
<dbReference type="RefSeq" id="WP_074462190.1">
    <property type="nucleotide sequence ID" value="NZ_FMUR01000008.1"/>
</dbReference>
<evidence type="ECO:0000256" key="1">
    <source>
        <dbReference type="SAM" id="Phobius"/>
    </source>
</evidence>
<dbReference type="PANTHER" id="PTHR34978">
    <property type="entry name" value="POSSIBLE SENSOR-TRANSDUCER PROTEIN BLAR"/>
    <property type="match status" value="1"/>
</dbReference>
<protein>
    <submittedName>
        <fullName evidence="3">Signal transducer regulating beta-lactamase production, contains metallopeptidase domain</fullName>
    </submittedName>
</protein>
<sequence>MEQLFIGVLNNAITVSALIIAIIVVRAFGKKMPKWIACMLWMTVAIKLVVPIQFESVLSLIPSGKPIPTNISMETKPQISSGISSVDEIVNPVISQSFTPEKAVSINPMQIFFHTGALAWLVGMAVMLIYAATTYMLIRKKVSASVKIDSRVYECDDISDSFILGTISPKVYIPSSLSDEARVYILKHEFAHLSRYDHLWKPLGFLILSVYWFNPLCWIAYILLCKDIEYACDEKVTKNIEKGEKAEYCRILLENSMPRNMISACPVAFGGTDVKDRIKNIVNYKKPAFWITLASIMVCAVVGVCFATSRNTNTTSEQQTVKLAQAQAENQEQTPKSEKSVWTRLYEGDETAADPKLELKETTDPKIIDFINKFYEAQASGDIETLKGMHKDLSEYSELRTKAMADHIEKYDSFNIYNQPGPHEGTNIVYVFNTVKYKEYDKPIPECSWFYIYTDENGELHVNDNIADEATKEEWKHIDLASLQPSVHKVYKKYPQVDNDTYEKVIIKLNNEVAEQIKAEVNKNN</sequence>
<dbReference type="Proteomes" id="UP000183047">
    <property type="component" value="Unassembled WGS sequence"/>
</dbReference>
<keyword evidence="1" id="KW-1133">Transmembrane helix</keyword>
<name>A0A1G5DIY0_9FIRM</name>
<gene>
    <name evidence="3" type="ORF">SAMN02910451_01564</name>
</gene>
<accession>A0A1G5DIY0</accession>
<dbReference type="Pfam" id="PF05569">
    <property type="entry name" value="Peptidase_M56"/>
    <property type="match status" value="1"/>
</dbReference>
<dbReference type="InterPro" id="IPR008756">
    <property type="entry name" value="Peptidase_M56"/>
</dbReference>
<evidence type="ECO:0000313" key="3">
    <source>
        <dbReference type="EMBL" id="SCY14839.1"/>
    </source>
</evidence>
<reference evidence="4" key="1">
    <citation type="submission" date="2016-10" db="EMBL/GenBank/DDBJ databases">
        <authorList>
            <person name="Varghese N."/>
            <person name="Submissions S."/>
        </authorList>
    </citation>
    <scope>NUCLEOTIDE SEQUENCE [LARGE SCALE GENOMIC DNA]</scope>
    <source>
        <strain evidence="4">XBD2006</strain>
    </source>
</reference>